<comment type="caution">
    <text evidence="1">The sequence shown here is derived from an EMBL/GenBank/DDBJ whole genome shotgun (WGS) entry which is preliminary data.</text>
</comment>
<dbReference type="STRING" id="449659.IV66_GL001478"/>
<dbReference type="Proteomes" id="UP000051886">
    <property type="component" value="Unassembled WGS sequence"/>
</dbReference>
<evidence type="ECO:0000313" key="2">
    <source>
        <dbReference type="Proteomes" id="UP000051886"/>
    </source>
</evidence>
<keyword evidence="2" id="KW-1185">Reference proteome</keyword>
<dbReference type="RefSeq" id="WP_017868827.1">
    <property type="nucleotide sequence ID" value="NZ_BJYB01000024.1"/>
</dbReference>
<dbReference type="AlphaFoldDB" id="A0A0R2LCF6"/>
<name>A0A0R2LCF6_9LACO</name>
<dbReference type="EMBL" id="JQCN01000031">
    <property type="protein sequence ID" value="KRN99475.1"/>
    <property type="molecule type" value="Genomic_DNA"/>
</dbReference>
<protein>
    <submittedName>
        <fullName evidence="1">Uncharacterized protein</fullName>
    </submittedName>
</protein>
<proteinExistence type="predicted"/>
<accession>A0A0R2LCF6</accession>
<reference evidence="1 2" key="1">
    <citation type="journal article" date="2015" name="Genome Announc.">
        <title>Expanding the biotechnology potential of lactobacilli through comparative genomics of 213 strains and associated genera.</title>
        <authorList>
            <person name="Sun Z."/>
            <person name="Harris H.M."/>
            <person name="McCann A."/>
            <person name="Guo C."/>
            <person name="Argimon S."/>
            <person name="Zhang W."/>
            <person name="Yang X."/>
            <person name="Jeffery I.B."/>
            <person name="Cooney J.C."/>
            <person name="Kagawa T.F."/>
            <person name="Liu W."/>
            <person name="Song Y."/>
            <person name="Salvetti E."/>
            <person name="Wrobel A."/>
            <person name="Rasinkangas P."/>
            <person name="Parkhill J."/>
            <person name="Rea M.C."/>
            <person name="O'Sullivan O."/>
            <person name="Ritari J."/>
            <person name="Douillard F.P."/>
            <person name="Paul Ross R."/>
            <person name="Yang R."/>
            <person name="Briner A.E."/>
            <person name="Felis G.E."/>
            <person name="de Vos W.M."/>
            <person name="Barrangou R."/>
            <person name="Klaenhammer T.R."/>
            <person name="Caufield P.W."/>
            <person name="Cui Y."/>
            <person name="Zhang H."/>
            <person name="O'Toole P.W."/>
        </authorList>
    </citation>
    <scope>NUCLEOTIDE SEQUENCE [LARGE SCALE GENOMIC DNA]</scope>
    <source>
        <strain evidence="1 2">NBRC 103219</strain>
    </source>
</reference>
<organism evidence="1 2">
    <name type="scientific">Ligilactobacillus pobuzihii</name>
    <dbReference type="NCBI Taxonomy" id="449659"/>
    <lineage>
        <taxon>Bacteria</taxon>
        <taxon>Bacillati</taxon>
        <taxon>Bacillota</taxon>
        <taxon>Bacilli</taxon>
        <taxon>Lactobacillales</taxon>
        <taxon>Lactobacillaceae</taxon>
        <taxon>Ligilactobacillus</taxon>
    </lineage>
</organism>
<gene>
    <name evidence="1" type="ORF">IV66_GL001478</name>
</gene>
<sequence length="56" mass="6305">MKEDINHISLEGKKILIDGLELRKVKSININRDWSNGSRTEVTLKIDAQVKGLDGD</sequence>
<evidence type="ECO:0000313" key="1">
    <source>
        <dbReference type="EMBL" id="KRN99475.1"/>
    </source>
</evidence>